<dbReference type="GO" id="GO:0004175">
    <property type="term" value="F:endopeptidase activity"/>
    <property type="evidence" value="ECO:0007669"/>
    <property type="project" value="UniProtKB-ARBA"/>
</dbReference>
<feature type="transmembrane region" description="Helical" evidence="1">
    <location>
        <begin position="302"/>
        <end position="326"/>
    </location>
</feature>
<dbReference type="Proteomes" id="UP000198636">
    <property type="component" value="Unassembled WGS sequence"/>
</dbReference>
<evidence type="ECO:0000256" key="1">
    <source>
        <dbReference type="SAM" id="Phobius"/>
    </source>
</evidence>
<proteinExistence type="predicted"/>
<feature type="transmembrane region" description="Helical" evidence="1">
    <location>
        <begin position="219"/>
        <end position="235"/>
    </location>
</feature>
<dbReference type="PANTHER" id="PTHR43592:SF15">
    <property type="entry name" value="CAAX AMINO TERMINAL PROTEASE FAMILY PROTEIN"/>
    <property type="match status" value="1"/>
</dbReference>
<dbReference type="PANTHER" id="PTHR43592">
    <property type="entry name" value="CAAX AMINO TERMINAL PROTEASE"/>
    <property type="match status" value="1"/>
</dbReference>
<dbReference type="EMBL" id="FMUS01000010">
    <property type="protein sequence ID" value="SCY55197.1"/>
    <property type="molecule type" value="Genomic_DNA"/>
</dbReference>
<feature type="transmembrane region" description="Helical" evidence="1">
    <location>
        <begin position="51"/>
        <end position="76"/>
    </location>
</feature>
<dbReference type="InterPro" id="IPR003675">
    <property type="entry name" value="Rce1/LyrA-like_dom"/>
</dbReference>
<dbReference type="STRING" id="1120976.SAMN03080606_01784"/>
<dbReference type="RefSeq" id="WP_091542473.1">
    <property type="nucleotide sequence ID" value="NZ_FMUS01000010.1"/>
</dbReference>
<keyword evidence="1" id="KW-0472">Membrane</keyword>
<feature type="transmembrane region" description="Helical" evidence="1">
    <location>
        <begin position="17"/>
        <end position="39"/>
    </location>
</feature>
<evidence type="ECO:0000313" key="3">
    <source>
        <dbReference type="EMBL" id="SCY55197.1"/>
    </source>
</evidence>
<dbReference type="GO" id="GO:0080120">
    <property type="term" value="P:CAAX-box protein maturation"/>
    <property type="evidence" value="ECO:0007669"/>
    <property type="project" value="UniProtKB-ARBA"/>
</dbReference>
<gene>
    <name evidence="3" type="ORF">SAMN03080606_01784</name>
</gene>
<keyword evidence="1" id="KW-1133">Transmembrane helix</keyword>
<evidence type="ECO:0000259" key="2">
    <source>
        <dbReference type="Pfam" id="PF02517"/>
    </source>
</evidence>
<reference evidence="3 4" key="1">
    <citation type="submission" date="2016-10" db="EMBL/GenBank/DDBJ databases">
        <authorList>
            <person name="de Groot N.N."/>
        </authorList>
    </citation>
    <scope>NUCLEOTIDE SEQUENCE [LARGE SCALE GENOMIC DNA]</scope>
    <source>
        <strain evidence="3 4">DSM 18978</strain>
    </source>
</reference>
<feature type="transmembrane region" description="Helical" evidence="1">
    <location>
        <begin position="140"/>
        <end position="160"/>
    </location>
</feature>
<keyword evidence="3" id="KW-0378">Hydrolase</keyword>
<keyword evidence="3" id="KW-0645">Protease</keyword>
<keyword evidence="4" id="KW-1185">Reference proteome</keyword>
<dbReference type="GO" id="GO:0006508">
    <property type="term" value="P:proteolysis"/>
    <property type="evidence" value="ECO:0007669"/>
    <property type="project" value="UniProtKB-KW"/>
</dbReference>
<keyword evidence="1" id="KW-0812">Transmembrane</keyword>
<feature type="domain" description="CAAX prenyl protease 2/Lysostaphin resistance protein A-like" evidence="2">
    <location>
        <begin position="141"/>
        <end position="228"/>
    </location>
</feature>
<feature type="transmembrane region" description="Helical" evidence="1">
    <location>
        <begin position="255"/>
        <end position="277"/>
    </location>
</feature>
<dbReference type="Pfam" id="PF02517">
    <property type="entry name" value="Rce1-like"/>
    <property type="match status" value="1"/>
</dbReference>
<evidence type="ECO:0000313" key="4">
    <source>
        <dbReference type="Proteomes" id="UP000198636"/>
    </source>
</evidence>
<accession>A0A1G5GUZ9</accession>
<feature type="transmembrane region" description="Helical" evidence="1">
    <location>
        <begin position="96"/>
        <end position="120"/>
    </location>
</feature>
<feature type="transmembrane region" description="Helical" evidence="1">
    <location>
        <begin position="172"/>
        <end position="189"/>
    </location>
</feature>
<sequence>MTNINIKTNKNIGREHYLFIAIVSVMYYILWNIFEFFLAKHFNPNIQSYSAIVTFFITVSFCHIITHYSPCFLFAYIKNINLIKLLRLNKVTLKQLFLSFVIFIAFNLISVYLLTVQDIILSYFNISFKMNDYIVADNVATLIVLVITVGILIPVGEEFFYRGFLISGMESINKYFAITASAFLFAIYHNNPHRLITLFLFSILLGLIVHYTNSLIPGIIMHIITNTVFVVYGFIQGKESMMQQYGDLSSTPVSLLNNNIVLFIVFLISSTVCILSLRKLRAMAVQEDSYNVLSRHDRNSGLFIIITTYIILTGIFLLRGVGYFNISY</sequence>
<dbReference type="AlphaFoldDB" id="A0A1G5GUZ9"/>
<protein>
    <submittedName>
        <fullName evidence="3">CAAX protease self-immunity</fullName>
    </submittedName>
</protein>
<feature type="transmembrane region" description="Helical" evidence="1">
    <location>
        <begin position="195"/>
        <end position="212"/>
    </location>
</feature>
<organism evidence="3 4">
    <name type="scientific">Alkaliphilus peptidifermentans DSM 18978</name>
    <dbReference type="NCBI Taxonomy" id="1120976"/>
    <lineage>
        <taxon>Bacteria</taxon>
        <taxon>Bacillati</taxon>
        <taxon>Bacillota</taxon>
        <taxon>Clostridia</taxon>
        <taxon>Peptostreptococcales</taxon>
        <taxon>Natronincolaceae</taxon>
        <taxon>Alkaliphilus</taxon>
    </lineage>
</organism>
<dbReference type="OrthoDB" id="4177129at2"/>
<name>A0A1G5GUZ9_9FIRM</name>